<dbReference type="OrthoDB" id="5421971at2759"/>
<name>A0A1V6SD85_9EURO</name>
<feature type="compositionally biased region" description="Polar residues" evidence="1">
    <location>
        <begin position="215"/>
        <end position="230"/>
    </location>
</feature>
<feature type="region of interest" description="Disordered" evidence="1">
    <location>
        <begin position="107"/>
        <end position="148"/>
    </location>
</feature>
<protein>
    <submittedName>
        <fullName evidence="2">Uncharacterized protein</fullName>
    </submittedName>
</protein>
<feature type="region of interest" description="Disordered" evidence="1">
    <location>
        <begin position="210"/>
        <end position="241"/>
    </location>
</feature>
<feature type="compositionally biased region" description="Basic residues" evidence="1">
    <location>
        <begin position="287"/>
        <end position="301"/>
    </location>
</feature>
<dbReference type="AlphaFoldDB" id="A0A1V6SD85"/>
<feature type="region of interest" description="Disordered" evidence="1">
    <location>
        <begin position="257"/>
        <end position="331"/>
    </location>
</feature>
<feature type="compositionally biased region" description="Basic and acidic residues" evidence="1">
    <location>
        <begin position="320"/>
        <end position="331"/>
    </location>
</feature>
<keyword evidence="3" id="KW-1185">Reference proteome</keyword>
<accession>A0A1V6SD85</accession>
<dbReference type="Proteomes" id="UP000191518">
    <property type="component" value="Unassembled WGS sequence"/>
</dbReference>
<organism evidence="2 3">
    <name type="scientific">Penicillium vulpinum</name>
    <dbReference type="NCBI Taxonomy" id="29845"/>
    <lineage>
        <taxon>Eukaryota</taxon>
        <taxon>Fungi</taxon>
        <taxon>Dikarya</taxon>
        <taxon>Ascomycota</taxon>
        <taxon>Pezizomycotina</taxon>
        <taxon>Eurotiomycetes</taxon>
        <taxon>Eurotiomycetidae</taxon>
        <taxon>Eurotiales</taxon>
        <taxon>Aspergillaceae</taxon>
        <taxon>Penicillium</taxon>
    </lineage>
</organism>
<dbReference type="STRING" id="29845.A0A1V6SD85"/>
<feature type="compositionally biased region" description="Low complexity" evidence="1">
    <location>
        <begin position="275"/>
        <end position="286"/>
    </location>
</feature>
<sequence>MMRPRDPRIRQRINQISHNLETANETAQEGLYAFSHNYISPCFESIGNCVAACTAPCLPSREDHLRRRRRGQTEANFDFYDDWANEEEDDGLIGWGTGELDRLLAGSGLARGPADQPRRPRRMSYGTRNTRRRSTAHNSDDRDDPTVIPSSSFIGFLERFPWRFGARGVKYRPSAADLQEHPGTRRYAHEDEPLMEAMDDDDRDEYSLTLHGRNRSATQSSRGTDNSLSSRGDLFPSDEEDAVPLDDEFALAFGRRGTGLESDDQSGAKSEIIQSASASSLGGASSKKTRRKKKRCPKRSPSHNEASIVHDIDTPSIADLKTEEHRAALEEEADIERRRLAAHELALSRGLDTRGGDKPAATSISPSLQSQEQPNTPRRAFSESSSRRMSDSQTEPFPPLSMSPSSMAMDSPGLFKPSPRAMSPREVGENTTSLD</sequence>
<feature type="compositionally biased region" description="Polar residues" evidence="1">
    <location>
        <begin position="265"/>
        <end position="274"/>
    </location>
</feature>
<comment type="caution">
    <text evidence="2">The sequence shown here is derived from an EMBL/GenBank/DDBJ whole genome shotgun (WGS) entry which is preliminary data.</text>
</comment>
<evidence type="ECO:0000313" key="2">
    <source>
        <dbReference type="EMBL" id="OQE11664.1"/>
    </source>
</evidence>
<gene>
    <name evidence="2" type="ORF">PENVUL_c002G04854</name>
</gene>
<feature type="compositionally biased region" description="Polar residues" evidence="1">
    <location>
        <begin position="362"/>
        <end position="376"/>
    </location>
</feature>
<evidence type="ECO:0000256" key="1">
    <source>
        <dbReference type="SAM" id="MobiDB-lite"/>
    </source>
</evidence>
<dbReference type="EMBL" id="MDYP01000002">
    <property type="protein sequence ID" value="OQE11664.1"/>
    <property type="molecule type" value="Genomic_DNA"/>
</dbReference>
<feature type="compositionally biased region" description="Low complexity" evidence="1">
    <location>
        <begin position="402"/>
        <end position="412"/>
    </location>
</feature>
<evidence type="ECO:0000313" key="3">
    <source>
        <dbReference type="Proteomes" id="UP000191518"/>
    </source>
</evidence>
<proteinExistence type="predicted"/>
<reference evidence="3" key="1">
    <citation type="journal article" date="2017" name="Nat. Microbiol.">
        <title>Global analysis of biosynthetic gene clusters reveals vast potential of secondary metabolite production in Penicillium species.</title>
        <authorList>
            <person name="Nielsen J.C."/>
            <person name="Grijseels S."/>
            <person name="Prigent S."/>
            <person name="Ji B."/>
            <person name="Dainat J."/>
            <person name="Nielsen K.F."/>
            <person name="Frisvad J.C."/>
            <person name="Workman M."/>
            <person name="Nielsen J."/>
        </authorList>
    </citation>
    <scope>NUCLEOTIDE SEQUENCE [LARGE SCALE GENOMIC DNA]</scope>
    <source>
        <strain evidence="3">IBT 29486</strain>
    </source>
</reference>
<feature type="region of interest" description="Disordered" evidence="1">
    <location>
        <begin position="348"/>
        <end position="435"/>
    </location>
</feature>